<dbReference type="EMBL" id="JAUTDP010000010">
    <property type="protein sequence ID" value="KAK3395901.1"/>
    <property type="molecule type" value="Genomic_DNA"/>
</dbReference>
<feature type="transmembrane region" description="Helical" evidence="6">
    <location>
        <begin position="230"/>
        <end position="253"/>
    </location>
</feature>
<dbReference type="Pfam" id="PF07690">
    <property type="entry name" value="MFS_1"/>
    <property type="match status" value="1"/>
</dbReference>
<feature type="compositionally biased region" description="Acidic residues" evidence="5">
    <location>
        <begin position="590"/>
        <end position="607"/>
    </location>
</feature>
<dbReference type="InterPro" id="IPR036259">
    <property type="entry name" value="MFS_trans_sf"/>
</dbReference>
<feature type="transmembrane region" description="Helical" evidence="6">
    <location>
        <begin position="195"/>
        <end position="218"/>
    </location>
</feature>
<gene>
    <name evidence="7" type="ORF">B0T20DRAFT_359407</name>
</gene>
<keyword evidence="3 6" id="KW-1133">Transmembrane helix</keyword>
<feature type="transmembrane region" description="Helical" evidence="6">
    <location>
        <begin position="416"/>
        <end position="436"/>
    </location>
</feature>
<evidence type="ECO:0000256" key="1">
    <source>
        <dbReference type="ARBA" id="ARBA00004141"/>
    </source>
</evidence>
<feature type="transmembrane region" description="Helical" evidence="6">
    <location>
        <begin position="43"/>
        <end position="65"/>
    </location>
</feature>
<dbReference type="GO" id="GO:0022857">
    <property type="term" value="F:transmembrane transporter activity"/>
    <property type="evidence" value="ECO:0007669"/>
    <property type="project" value="InterPro"/>
</dbReference>
<dbReference type="AlphaFoldDB" id="A0AAE0U9G4"/>
<evidence type="ECO:0000313" key="8">
    <source>
        <dbReference type="Proteomes" id="UP001281003"/>
    </source>
</evidence>
<dbReference type="Gene3D" id="1.20.1250.20">
    <property type="entry name" value="MFS general substrate transporter like domains"/>
    <property type="match status" value="1"/>
</dbReference>
<evidence type="ECO:0000256" key="5">
    <source>
        <dbReference type="SAM" id="MobiDB-lite"/>
    </source>
</evidence>
<feature type="compositionally biased region" description="Low complexity" evidence="5">
    <location>
        <begin position="28"/>
        <end position="39"/>
    </location>
</feature>
<comment type="caution">
    <text evidence="7">The sequence shown here is derived from an EMBL/GenBank/DDBJ whole genome shotgun (WGS) entry which is preliminary data.</text>
</comment>
<reference evidence="7" key="2">
    <citation type="submission" date="2023-07" db="EMBL/GenBank/DDBJ databases">
        <authorList>
            <consortium name="Lawrence Berkeley National Laboratory"/>
            <person name="Haridas S."/>
            <person name="Hensen N."/>
            <person name="Bonometti L."/>
            <person name="Westerberg I."/>
            <person name="Brannstrom I.O."/>
            <person name="Guillou S."/>
            <person name="Cros-Aarteil S."/>
            <person name="Calhoun S."/>
            <person name="Kuo A."/>
            <person name="Mondo S."/>
            <person name="Pangilinan J."/>
            <person name="Riley R."/>
            <person name="LaButti K."/>
            <person name="Andreopoulos B."/>
            <person name="Lipzen A."/>
            <person name="Chen C."/>
            <person name="Yanf M."/>
            <person name="Daum C."/>
            <person name="Ng V."/>
            <person name="Clum A."/>
            <person name="Steindorff A."/>
            <person name="Ohm R."/>
            <person name="Martin F."/>
            <person name="Silar P."/>
            <person name="Natvig D."/>
            <person name="Lalanne C."/>
            <person name="Gautier V."/>
            <person name="Ament-velasquez S.L."/>
            <person name="Kruys A."/>
            <person name="Hutchinson M.I."/>
            <person name="Powell A.J."/>
            <person name="Barry K."/>
            <person name="Miller A.N."/>
            <person name="Grigoriev I.V."/>
            <person name="Debuchy R."/>
            <person name="Gladieux P."/>
            <person name="Thoren M.H."/>
            <person name="Johannesson H."/>
        </authorList>
    </citation>
    <scope>NUCLEOTIDE SEQUENCE</scope>
    <source>
        <strain evidence="7">FGSC 1904</strain>
    </source>
</reference>
<feature type="region of interest" description="Disordered" evidence="5">
    <location>
        <begin position="586"/>
        <end position="614"/>
    </location>
</feature>
<evidence type="ECO:0000256" key="6">
    <source>
        <dbReference type="SAM" id="Phobius"/>
    </source>
</evidence>
<feature type="transmembrane region" description="Helical" evidence="6">
    <location>
        <begin position="517"/>
        <end position="544"/>
    </location>
</feature>
<evidence type="ECO:0000256" key="2">
    <source>
        <dbReference type="ARBA" id="ARBA00022692"/>
    </source>
</evidence>
<reference evidence="7" key="1">
    <citation type="journal article" date="2023" name="Mol. Phylogenet. Evol.">
        <title>Genome-scale phylogeny and comparative genomics of the fungal order Sordariales.</title>
        <authorList>
            <person name="Hensen N."/>
            <person name="Bonometti L."/>
            <person name="Westerberg I."/>
            <person name="Brannstrom I.O."/>
            <person name="Guillou S."/>
            <person name="Cros-Aarteil S."/>
            <person name="Calhoun S."/>
            <person name="Haridas S."/>
            <person name="Kuo A."/>
            <person name="Mondo S."/>
            <person name="Pangilinan J."/>
            <person name="Riley R."/>
            <person name="LaButti K."/>
            <person name="Andreopoulos B."/>
            <person name="Lipzen A."/>
            <person name="Chen C."/>
            <person name="Yan M."/>
            <person name="Daum C."/>
            <person name="Ng V."/>
            <person name="Clum A."/>
            <person name="Steindorff A."/>
            <person name="Ohm R.A."/>
            <person name="Martin F."/>
            <person name="Silar P."/>
            <person name="Natvig D.O."/>
            <person name="Lalanne C."/>
            <person name="Gautier V."/>
            <person name="Ament-Velasquez S.L."/>
            <person name="Kruys A."/>
            <person name="Hutchinson M.I."/>
            <person name="Powell A.J."/>
            <person name="Barry K."/>
            <person name="Miller A.N."/>
            <person name="Grigoriev I.V."/>
            <person name="Debuchy R."/>
            <person name="Gladieux P."/>
            <person name="Hiltunen Thoren M."/>
            <person name="Johannesson H."/>
        </authorList>
    </citation>
    <scope>NUCLEOTIDE SEQUENCE</scope>
    <source>
        <strain evidence="7">FGSC 1904</strain>
    </source>
</reference>
<organism evidence="7 8">
    <name type="scientific">Sordaria brevicollis</name>
    <dbReference type="NCBI Taxonomy" id="83679"/>
    <lineage>
        <taxon>Eukaryota</taxon>
        <taxon>Fungi</taxon>
        <taxon>Dikarya</taxon>
        <taxon>Ascomycota</taxon>
        <taxon>Pezizomycotina</taxon>
        <taxon>Sordariomycetes</taxon>
        <taxon>Sordariomycetidae</taxon>
        <taxon>Sordariales</taxon>
        <taxon>Sordariaceae</taxon>
        <taxon>Sordaria</taxon>
    </lineage>
</organism>
<dbReference type="PANTHER" id="PTHR23507">
    <property type="entry name" value="ZGC:174356"/>
    <property type="match status" value="1"/>
</dbReference>
<feature type="transmembrane region" description="Helical" evidence="6">
    <location>
        <begin position="164"/>
        <end position="183"/>
    </location>
</feature>
<dbReference type="GO" id="GO:0016020">
    <property type="term" value="C:membrane"/>
    <property type="evidence" value="ECO:0007669"/>
    <property type="project" value="UniProtKB-SubCell"/>
</dbReference>
<feature type="transmembrane region" description="Helical" evidence="6">
    <location>
        <begin position="556"/>
        <end position="580"/>
    </location>
</feature>
<feature type="region of interest" description="Disordered" evidence="5">
    <location>
        <begin position="1"/>
        <end position="40"/>
    </location>
</feature>
<evidence type="ECO:0000256" key="4">
    <source>
        <dbReference type="ARBA" id="ARBA00023136"/>
    </source>
</evidence>
<keyword evidence="8" id="KW-1185">Reference proteome</keyword>
<feature type="transmembrane region" description="Helical" evidence="6">
    <location>
        <begin position="259"/>
        <end position="279"/>
    </location>
</feature>
<name>A0AAE0U9G4_SORBR</name>
<dbReference type="Proteomes" id="UP001281003">
    <property type="component" value="Unassembled WGS sequence"/>
</dbReference>
<keyword evidence="4 6" id="KW-0472">Membrane</keyword>
<dbReference type="PANTHER" id="PTHR23507:SF1">
    <property type="entry name" value="FI18259P1-RELATED"/>
    <property type="match status" value="1"/>
</dbReference>
<evidence type="ECO:0000256" key="3">
    <source>
        <dbReference type="ARBA" id="ARBA00022989"/>
    </source>
</evidence>
<protein>
    <submittedName>
        <fullName evidence="7">Major facilitator superfamily domain-containing protein</fullName>
    </submittedName>
</protein>
<dbReference type="InterPro" id="IPR011701">
    <property type="entry name" value="MFS"/>
</dbReference>
<accession>A0AAE0U9G4</accession>
<keyword evidence="2 6" id="KW-0812">Transmembrane</keyword>
<proteinExistence type="predicted"/>
<sequence length="614" mass="65074">MSPPDPYNDRNDNPTEHTLLLPVPPHDAPQAQSSSPPSSKTTILGFPLAPHWLPFLTIATLAFLFNMGTNIAGAPSLAILQGIICRDYYEHGGGGVTGGLGHGGGMDGGGGGRLSFEDDKCKIAPVQSQVAEVQAWRDVWEIVPAVIMAIPFGVITDRIGRKKVLLLALFGILLNEVWVRLIFGFPSTFPIRLVWLGGLFQVIGGGSITFTSLAYVLVADVVPAEDRSIAFGYLLGSCIAARCIFVPLGGALISVDPWIAMDVGLLTEVVGFFVAAVFIRETLPADSAPSSPGSDDASGLGTDAVGSGSGFASGAESQLTLVGVETNGAVNGEEDGEEEMGKKQKSVKQRVESWLEKTQEAGRWTVKNPKVVLLLVCFWLYMMGEQAEQLLMIQYASKRLGWSLGKASLLPSLGSFTNLLTLLLLLPFLSSLLSPPNSPPSPSPHSRLKMSEPAKDTLLTQLLALLLLLGSLFISLPIPTFSFLASGEILYSVGAAVSVPMRSLITNLVDARHRATLYTVISVVTYAAVSVGRVVMAGLFGVGLKMGGEEGDGMRWMGLPFLVAGGMFGVVLGVVSLGGFGRGGLKEREGEEEEGLVVDREGVDEEGEGGRYRD</sequence>
<comment type="subcellular location">
    <subcellularLocation>
        <location evidence="1">Membrane</location>
        <topology evidence="1">Multi-pass membrane protein</topology>
    </subcellularLocation>
</comment>
<dbReference type="SUPFAM" id="SSF103473">
    <property type="entry name" value="MFS general substrate transporter"/>
    <property type="match status" value="1"/>
</dbReference>
<feature type="transmembrane region" description="Helical" evidence="6">
    <location>
        <begin position="457"/>
        <end position="478"/>
    </location>
</feature>
<evidence type="ECO:0000313" key="7">
    <source>
        <dbReference type="EMBL" id="KAK3395901.1"/>
    </source>
</evidence>